<dbReference type="NCBIfam" id="NF033817">
    <property type="entry name" value="Mplas_variab_LP"/>
    <property type="match status" value="1"/>
</dbReference>
<organism evidence="9 10">
    <name type="scientific">Metamycoplasma alkalescens</name>
    <dbReference type="NCBI Taxonomy" id="45363"/>
    <lineage>
        <taxon>Bacteria</taxon>
        <taxon>Bacillati</taxon>
        <taxon>Mycoplasmatota</taxon>
        <taxon>Mycoplasmoidales</taxon>
        <taxon>Metamycoplasmataceae</taxon>
        <taxon>Metamycoplasma</taxon>
    </lineage>
</organism>
<feature type="signal peptide" evidence="8">
    <location>
        <begin position="1"/>
        <end position="24"/>
    </location>
</feature>
<dbReference type="Proteomes" id="UP000247715">
    <property type="component" value="Unassembled WGS sequence"/>
</dbReference>
<comment type="caution">
    <text evidence="9">The sequence shown here is derived from an EMBL/GenBank/DDBJ whole genome shotgun (WGS) entry which is preliminary data.</text>
</comment>
<dbReference type="InterPro" id="IPR054816">
    <property type="entry name" value="Lipoprotein_mollicutes-type_CS"/>
</dbReference>
<comment type="subcellular location">
    <subcellularLocation>
        <location evidence="1">Cell membrane</location>
        <topology evidence="1">Lipid-anchor</topology>
    </subcellularLocation>
</comment>
<dbReference type="GO" id="GO:0005886">
    <property type="term" value="C:plasma membrane"/>
    <property type="evidence" value="ECO:0007669"/>
    <property type="project" value="UniProtKB-SubCell"/>
</dbReference>
<evidence type="ECO:0000256" key="3">
    <source>
        <dbReference type="ARBA" id="ARBA00022729"/>
    </source>
</evidence>
<evidence type="ECO:0000256" key="8">
    <source>
        <dbReference type="SAM" id="SignalP"/>
    </source>
</evidence>
<evidence type="ECO:0000313" key="9">
    <source>
        <dbReference type="EMBL" id="PYF42177.1"/>
    </source>
</evidence>
<feature type="chain" id="PRO_5016303931" description="Variable surface lipoprotein" evidence="8">
    <location>
        <begin position="25"/>
        <end position="40"/>
    </location>
</feature>
<evidence type="ECO:0000256" key="1">
    <source>
        <dbReference type="ARBA" id="ARBA00004193"/>
    </source>
</evidence>
<evidence type="ECO:0000256" key="4">
    <source>
        <dbReference type="ARBA" id="ARBA00022737"/>
    </source>
</evidence>
<dbReference type="RefSeq" id="WP_146216394.1">
    <property type="nucleotide sequence ID" value="NZ_QKLP01000017.1"/>
</dbReference>
<reference evidence="9 10" key="1">
    <citation type="submission" date="2018-06" db="EMBL/GenBank/DDBJ databases">
        <title>Genomic Encyclopedia of Archaeal and Bacterial Type Strains, Phase II (KMG-II): from individual species to whole genera.</title>
        <authorList>
            <person name="Goeker M."/>
        </authorList>
    </citation>
    <scope>NUCLEOTIDE SEQUENCE [LARGE SCALE GENOMIC DNA]</scope>
    <source>
        <strain evidence="9 10">ATCC 29103</strain>
    </source>
</reference>
<evidence type="ECO:0000256" key="2">
    <source>
        <dbReference type="ARBA" id="ARBA00022475"/>
    </source>
</evidence>
<keyword evidence="6" id="KW-0564">Palmitate</keyword>
<dbReference type="PROSITE" id="PS51257">
    <property type="entry name" value="PROKAR_LIPOPROTEIN"/>
    <property type="match status" value="1"/>
</dbReference>
<feature type="non-terminal residue" evidence="9">
    <location>
        <position position="40"/>
    </location>
</feature>
<evidence type="ECO:0000256" key="5">
    <source>
        <dbReference type="ARBA" id="ARBA00023136"/>
    </source>
</evidence>
<name>A0A318U7B1_9BACT</name>
<dbReference type="InterPro" id="IPR049890">
    <property type="entry name" value="VlpA-F-like_signal"/>
</dbReference>
<dbReference type="AlphaFoldDB" id="A0A318U7B1"/>
<keyword evidence="5" id="KW-0472">Membrane</keyword>
<evidence type="ECO:0008006" key="11">
    <source>
        <dbReference type="Google" id="ProtNLM"/>
    </source>
</evidence>
<dbReference type="NCBIfam" id="NF045726">
    <property type="entry name" value="XXplasma_LP"/>
    <property type="match status" value="1"/>
</dbReference>
<protein>
    <recommendedName>
        <fullName evidence="11">Variable surface lipoprotein</fullName>
    </recommendedName>
</protein>
<proteinExistence type="predicted"/>
<keyword evidence="7" id="KW-0449">Lipoprotein</keyword>
<evidence type="ECO:0000256" key="6">
    <source>
        <dbReference type="ARBA" id="ARBA00023139"/>
    </source>
</evidence>
<sequence>MKKTNKILLAIGSISSISALPLIAASCKNKEKEQKEKEQK</sequence>
<evidence type="ECO:0000256" key="7">
    <source>
        <dbReference type="ARBA" id="ARBA00023288"/>
    </source>
</evidence>
<accession>A0A318U7B1</accession>
<evidence type="ECO:0000313" key="10">
    <source>
        <dbReference type="Proteomes" id="UP000247715"/>
    </source>
</evidence>
<gene>
    <name evidence="9" type="ORF">BCF88_1171</name>
</gene>
<keyword evidence="3 8" id="KW-0732">Signal</keyword>
<keyword evidence="4" id="KW-0677">Repeat</keyword>
<keyword evidence="2" id="KW-1003">Cell membrane</keyword>
<dbReference type="EMBL" id="QKLP01000017">
    <property type="protein sequence ID" value="PYF42177.1"/>
    <property type="molecule type" value="Genomic_DNA"/>
</dbReference>